<evidence type="ECO:0000313" key="8">
    <source>
        <dbReference type="Proteomes" id="UP000682982"/>
    </source>
</evidence>
<dbReference type="EMBL" id="JAGSPK010000001">
    <property type="protein sequence ID" value="MBR7791316.1"/>
    <property type="molecule type" value="Genomic_DNA"/>
</dbReference>
<evidence type="ECO:0000256" key="2">
    <source>
        <dbReference type="ARBA" id="ARBA00022840"/>
    </source>
</evidence>
<proteinExistence type="predicted"/>
<evidence type="ECO:0000313" key="7">
    <source>
        <dbReference type="EMBL" id="MBR7791316.1"/>
    </source>
</evidence>
<protein>
    <submittedName>
        <fullName evidence="7">Sigma-54-dependent Fis family transcriptional regulator</fullName>
    </submittedName>
</protein>
<keyword evidence="5" id="KW-0804">Transcription</keyword>
<feature type="domain" description="Sigma-54 factor interaction" evidence="6">
    <location>
        <begin position="347"/>
        <end position="561"/>
    </location>
</feature>
<gene>
    <name evidence="7" type="ORF">KDM87_01800</name>
</gene>
<dbReference type="InterPro" id="IPR002197">
    <property type="entry name" value="HTH_Fis"/>
</dbReference>
<evidence type="ECO:0000256" key="3">
    <source>
        <dbReference type="ARBA" id="ARBA00023015"/>
    </source>
</evidence>
<dbReference type="PANTHER" id="PTHR32071">
    <property type="entry name" value="TRANSCRIPTIONAL REGULATORY PROTEIN"/>
    <property type="match status" value="1"/>
</dbReference>
<dbReference type="CDD" id="cd00009">
    <property type="entry name" value="AAA"/>
    <property type="match status" value="1"/>
</dbReference>
<dbReference type="PANTHER" id="PTHR32071:SF77">
    <property type="entry name" value="TRANSCRIPTIONAL REGULATORY PROTEIN"/>
    <property type="match status" value="1"/>
</dbReference>
<evidence type="ECO:0000256" key="1">
    <source>
        <dbReference type="ARBA" id="ARBA00022741"/>
    </source>
</evidence>
<keyword evidence="1" id="KW-0547">Nucleotide-binding</keyword>
<dbReference type="InterPro" id="IPR002078">
    <property type="entry name" value="Sigma_54_int"/>
</dbReference>
<dbReference type="Gene3D" id="3.30.450.40">
    <property type="match status" value="1"/>
</dbReference>
<organism evidence="7 8">
    <name type="scientific">Undibacterium rivi</name>
    <dbReference type="NCBI Taxonomy" id="2828729"/>
    <lineage>
        <taxon>Bacteria</taxon>
        <taxon>Pseudomonadati</taxon>
        <taxon>Pseudomonadota</taxon>
        <taxon>Betaproteobacteria</taxon>
        <taxon>Burkholderiales</taxon>
        <taxon>Oxalobacteraceae</taxon>
        <taxon>Undibacterium</taxon>
    </lineage>
</organism>
<dbReference type="Gene3D" id="3.40.50.300">
    <property type="entry name" value="P-loop containing nucleotide triphosphate hydrolases"/>
    <property type="match status" value="1"/>
</dbReference>
<dbReference type="InterPro" id="IPR025662">
    <property type="entry name" value="Sigma_54_int_dom_ATP-bd_1"/>
</dbReference>
<dbReference type="Pfam" id="PF00158">
    <property type="entry name" value="Sigma54_activat"/>
    <property type="match status" value="1"/>
</dbReference>
<dbReference type="RefSeq" id="WP_212677513.1">
    <property type="nucleotide sequence ID" value="NZ_JAGSPK010000001.1"/>
</dbReference>
<dbReference type="Pfam" id="PF02954">
    <property type="entry name" value="HTH_8"/>
    <property type="match status" value="1"/>
</dbReference>
<comment type="caution">
    <text evidence="7">The sequence shown here is derived from an EMBL/GenBank/DDBJ whole genome shotgun (WGS) entry which is preliminary data.</text>
</comment>
<dbReference type="Pfam" id="PF25601">
    <property type="entry name" value="AAA_lid_14"/>
    <property type="match status" value="1"/>
</dbReference>
<dbReference type="InterPro" id="IPR009057">
    <property type="entry name" value="Homeodomain-like_sf"/>
</dbReference>
<dbReference type="PROSITE" id="PS00676">
    <property type="entry name" value="SIGMA54_INTERACT_2"/>
    <property type="match status" value="1"/>
</dbReference>
<dbReference type="InterPro" id="IPR025944">
    <property type="entry name" value="Sigma_54_int_dom_CS"/>
</dbReference>
<dbReference type="PRINTS" id="PR01590">
    <property type="entry name" value="HTHFIS"/>
</dbReference>
<evidence type="ECO:0000256" key="5">
    <source>
        <dbReference type="ARBA" id="ARBA00023163"/>
    </source>
</evidence>
<reference evidence="7 8" key="1">
    <citation type="submission" date="2021-04" db="EMBL/GenBank/DDBJ databases">
        <title>novel species isolated from subtropical streams in China.</title>
        <authorList>
            <person name="Lu H."/>
        </authorList>
    </citation>
    <scope>NUCLEOTIDE SEQUENCE [LARGE SCALE GENOMIC DNA]</scope>
    <source>
        <strain evidence="7 8">FT147W</strain>
    </source>
</reference>
<keyword evidence="4" id="KW-0238">DNA-binding</keyword>
<dbReference type="Pfam" id="PF01590">
    <property type="entry name" value="GAF"/>
    <property type="match status" value="1"/>
</dbReference>
<sequence length="651" mass="71146">MRNHAILPSSHLKQARLQLVEYGIHPAPGIDDRIAQSWQRSLSAGLFPVGRVECEDNLSSSNLQHARHFNHELICHSEPVIEYLFEQVRHSHSMVILADAQGVLMHTLGDLDFLSKADRVALKCGATWAENQRGTNAIGTAVAEANEIEIHGAEHYLEHNEFLTCAAAPILSARGSLMGILDISGDHRSRHPHTLGLVSTAAQMIENSMVLSACQHQIIVQLHPRAEGLGSVAQGMLAFSEDGWLTGANRKGLALLKLRYNDIAATCWSDLFEKEFQHILSFHQRAVIRPETLRTKDGSMLFAQVHSHSLARQALSVHTKSAPATPIPATTVTAATNEDTQWLAASEKARRVIDKAIPLLVTGESGVGKELFAQATHHASLRRNKPFVAVNCAAIPEHLIEAELFGYVAGAFTGASKQGAQGRLREAHGGTLFLDEIGDMPLGLQTRLLRVLQERQVTPLGSSTPVAVDFNLICATHQNLKNSITKGGFREDLFYRINGLTVCLPALRARTDFEFLCGRLLQEFAPDSDLHIAPDLLAAMKAFQWPGNLRQLSHVLRAAVALRDDDQHCISWEHLADDLVTELKAQALSQSTTAASTAIATDTTAEPQLSLHARSMKAIRQALANANGNVSAAARELGISRQTLYRKLQET</sequence>
<dbReference type="SUPFAM" id="SSF52540">
    <property type="entry name" value="P-loop containing nucleoside triphosphate hydrolases"/>
    <property type="match status" value="1"/>
</dbReference>
<keyword evidence="2" id="KW-0067">ATP-binding</keyword>
<dbReference type="Gene3D" id="1.10.8.60">
    <property type="match status" value="1"/>
</dbReference>
<dbReference type="SMART" id="SM00382">
    <property type="entry name" value="AAA"/>
    <property type="match status" value="1"/>
</dbReference>
<name>A0ABS5GXX9_9BURK</name>
<dbReference type="InterPro" id="IPR027417">
    <property type="entry name" value="P-loop_NTPase"/>
</dbReference>
<evidence type="ECO:0000256" key="4">
    <source>
        <dbReference type="ARBA" id="ARBA00023125"/>
    </source>
</evidence>
<keyword evidence="3" id="KW-0805">Transcription regulation</keyword>
<evidence type="ECO:0000259" key="6">
    <source>
        <dbReference type="PROSITE" id="PS50045"/>
    </source>
</evidence>
<dbReference type="Proteomes" id="UP000682982">
    <property type="component" value="Unassembled WGS sequence"/>
</dbReference>
<dbReference type="PROSITE" id="PS00675">
    <property type="entry name" value="SIGMA54_INTERACT_1"/>
    <property type="match status" value="1"/>
</dbReference>
<dbReference type="InterPro" id="IPR025943">
    <property type="entry name" value="Sigma_54_int_dom_ATP-bd_2"/>
</dbReference>
<dbReference type="InterPro" id="IPR003018">
    <property type="entry name" value="GAF"/>
</dbReference>
<keyword evidence="8" id="KW-1185">Reference proteome</keyword>
<dbReference type="SUPFAM" id="SSF46689">
    <property type="entry name" value="Homeodomain-like"/>
    <property type="match status" value="1"/>
</dbReference>
<dbReference type="PROSITE" id="PS50045">
    <property type="entry name" value="SIGMA54_INTERACT_4"/>
    <property type="match status" value="1"/>
</dbReference>
<dbReference type="Gene3D" id="1.10.10.60">
    <property type="entry name" value="Homeodomain-like"/>
    <property type="match status" value="1"/>
</dbReference>
<accession>A0ABS5GXX9</accession>
<dbReference type="PROSITE" id="PS00688">
    <property type="entry name" value="SIGMA54_INTERACT_3"/>
    <property type="match status" value="1"/>
</dbReference>
<dbReference type="InterPro" id="IPR003593">
    <property type="entry name" value="AAA+_ATPase"/>
</dbReference>
<dbReference type="InterPro" id="IPR058031">
    <property type="entry name" value="AAA_lid_NorR"/>
</dbReference>
<dbReference type="InterPro" id="IPR029016">
    <property type="entry name" value="GAF-like_dom_sf"/>
</dbReference>